<dbReference type="GO" id="GO:0003700">
    <property type="term" value="F:DNA-binding transcription factor activity"/>
    <property type="evidence" value="ECO:0007669"/>
    <property type="project" value="InterPro"/>
</dbReference>
<evidence type="ECO:0000256" key="1">
    <source>
        <dbReference type="ARBA" id="ARBA00009437"/>
    </source>
</evidence>
<dbReference type="PROSITE" id="PS50931">
    <property type="entry name" value="HTH_LYSR"/>
    <property type="match status" value="1"/>
</dbReference>
<dbReference type="AlphaFoldDB" id="A0A2W7NGA2"/>
<dbReference type="InterPro" id="IPR000847">
    <property type="entry name" value="LysR_HTH_N"/>
</dbReference>
<keyword evidence="7" id="KW-1185">Reference proteome</keyword>
<comment type="similarity">
    <text evidence="1">Belongs to the LysR transcriptional regulatory family.</text>
</comment>
<dbReference type="SUPFAM" id="SSF46785">
    <property type="entry name" value="Winged helix' DNA-binding domain"/>
    <property type="match status" value="1"/>
</dbReference>
<dbReference type="Gene3D" id="1.10.10.10">
    <property type="entry name" value="Winged helix-like DNA-binding domain superfamily/Winged helix DNA-binding domain"/>
    <property type="match status" value="1"/>
</dbReference>
<keyword evidence="3" id="KW-0238">DNA-binding</keyword>
<evidence type="ECO:0000256" key="3">
    <source>
        <dbReference type="ARBA" id="ARBA00023125"/>
    </source>
</evidence>
<dbReference type="Proteomes" id="UP000248916">
    <property type="component" value="Unassembled WGS sequence"/>
</dbReference>
<dbReference type="Pfam" id="PF00126">
    <property type="entry name" value="HTH_1"/>
    <property type="match status" value="1"/>
</dbReference>
<keyword evidence="2" id="KW-0805">Transcription regulation</keyword>
<gene>
    <name evidence="6" type="ORF">LX81_02386</name>
</gene>
<evidence type="ECO:0000259" key="5">
    <source>
        <dbReference type="PROSITE" id="PS50931"/>
    </source>
</evidence>
<reference evidence="6 7" key="1">
    <citation type="submission" date="2018-06" db="EMBL/GenBank/DDBJ databases">
        <title>Genomic Encyclopedia of Archaeal and Bacterial Type Strains, Phase II (KMG-II): from individual species to whole genera.</title>
        <authorList>
            <person name="Goeker M."/>
        </authorList>
    </citation>
    <scope>NUCLEOTIDE SEQUENCE [LARGE SCALE GENOMIC DNA]</scope>
    <source>
        <strain evidence="6 7">DSM 22009</strain>
    </source>
</reference>
<dbReference type="Gene3D" id="3.40.190.290">
    <property type="match status" value="1"/>
</dbReference>
<proteinExistence type="inferred from homology"/>
<protein>
    <submittedName>
        <fullName evidence="6">LysR family transcriptional regulator</fullName>
    </submittedName>
</protein>
<evidence type="ECO:0000256" key="2">
    <source>
        <dbReference type="ARBA" id="ARBA00023015"/>
    </source>
</evidence>
<dbReference type="InterPro" id="IPR005119">
    <property type="entry name" value="LysR_subst-bd"/>
</dbReference>
<evidence type="ECO:0000313" key="6">
    <source>
        <dbReference type="EMBL" id="PZX15754.1"/>
    </source>
</evidence>
<name>A0A2W7NGA2_9RHOB</name>
<dbReference type="PANTHER" id="PTHR30537">
    <property type="entry name" value="HTH-TYPE TRANSCRIPTIONAL REGULATOR"/>
    <property type="match status" value="1"/>
</dbReference>
<dbReference type="InterPro" id="IPR058163">
    <property type="entry name" value="LysR-type_TF_proteobact-type"/>
</dbReference>
<dbReference type="InterPro" id="IPR036390">
    <property type="entry name" value="WH_DNA-bd_sf"/>
</dbReference>
<feature type="domain" description="HTH lysR-type" evidence="5">
    <location>
        <begin position="19"/>
        <end position="76"/>
    </location>
</feature>
<accession>A0A2W7NGA2</accession>
<evidence type="ECO:0000256" key="4">
    <source>
        <dbReference type="ARBA" id="ARBA00023163"/>
    </source>
</evidence>
<dbReference type="Pfam" id="PF03466">
    <property type="entry name" value="LysR_substrate"/>
    <property type="match status" value="1"/>
</dbReference>
<dbReference type="GO" id="GO:0043565">
    <property type="term" value="F:sequence-specific DNA binding"/>
    <property type="evidence" value="ECO:0007669"/>
    <property type="project" value="TreeGrafter"/>
</dbReference>
<sequence length="313" mass="34567">MHSQAELGGQADGEAMSITNWDEIRTAFHVARIGTVSGAAEALGVHHSTVIRHVDALEGRMGVRLFQRHARGYTPTEAGADLLRVAQATEDQFTQLSGRIRGAGESVAGELVITSLATFSALLTPILVKFQARHPGLVVRSLTSERLYRLQYGEAHVAIRAGAASEEPDNVVQPFGEAHFALYATRDYLERRGMPESDADLATHDFIVHDNPETPAPFYRWLHETVPAERLVFRATDDRVLRDAVEAGAGIGFISTHDAPPGETLVRVMAPRPEWTAHFWLVTHMDLHRTTKVQSFLAFLKSEAKGWSNFEVE</sequence>
<evidence type="ECO:0000313" key="7">
    <source>
        <dbReference type="Proteomes" id="UP000248916"/>
    </source>
</evidence>
<comment type="caution">
    <text evidence="6">The sequence shown here is derived from an EMBL/GenBank/DDBJ whole genome shotgun (WGS) entry which is preliminary data.</text>
</comment>
<dbReference type="PANTHER" id="PTHR30537:SF3">
    <property type="entry name" value="TRANSCRIPTIONAL REGULATORY PROTEIN"/>
    <property type="match status" value="1"/>
</dbReference>
<dbReference type="InterPro" id="IPR036388">
    <property type="entry name" value="WH-like_DNA-bd_sf"/>
</dbReference>
<keyword evidence="4" id="KW-0804">Transcription</keyword>
<dbReference type="SUPFAM" id="SSF53850">
    <property type="entry name" value="Periplasmic binding protein-like II"/>
    <property type="match status" value="1"/>
</dbReference>
<dbReference type="EMBL" id="QKZL01000009">
    <property type="protein sequence ID" value="PZX15754.1"/>
    <property type="molecule type" value="Genomic_DNA"/>
</dbReference>
<dbReference type="GO" id="GO:0006351">
    <property type="term" value="P:DNA-templated transcription"/>
    <property type="evidence" value="ECO:0007669"/>
    <property type="project" value="TreeGrafter"/>
</dbReference>
<organism evidence="6 7">
    <name type="scientific">Palleronia aestuarii</name>
    <dbReference type="NCBI Taxonomy" id="568105"/>
    <lineage>
        <taxon>Bacteria</taxon>
        <taxon>Pseudomonadati</taxon>
        <taxon>Pseudomonadota</taxon>
        <taxon>Alphaproteobacteria</taxon>
        <taxon>Rhodobacterales</taxon>
        <taxon>Roseobacteraceae</taxon>
        <taxon>Palleronia</taxon>
    </lineage>
</organism>